<keyword evidence="6" id="KW-1185">Reference proteome</keyword>
<dbReference type="InterPro" id="IPR000524">
    <property type="entry name" value="Tscrpt_reg_HTH_GntR"/>
</dbReference>
<gene>
    <name evidence="5" type="ORF">DS745_20460</name>
</gene>
<reference evidence="5 6" key="1">
    <citation type="journal article" date="2019" name="Int. J. Syst. Evol. Microbiol.">
        <title>Anaerobacillus alkaliphilus sp. nov., a novel alkaliphilic and moderately halophilic bacterium.</title>
        <authorList>
            <person name="Borsodi A.K."/>
            <person name="Aszalos J.M."/>
            <person name="Bihari P."/>
            <person name="Nagy I."/>
            <person name="Schumann P."/>
            <person name="Sproer C."/>
            <person name="Kovacs A.L."/>
            <person name="Boka K."/>
            <person name="Dobosy P."/>
            <person name="Ovari M."/>
            <person name="Szili-Kovacs T."/>
            <person name="Toth E."/>
        </authorList>
    </citation>
    <scope>NUCLEOTIDE SEQUENCE [LARGE SCALE GENOMIC DNA]</scope>
    <source>
        <strain evidence="5 6">B16-10</strain>
    </source>
</reference>
<dbReference type="GO" id="GO:0003700">
    <property type="term" value="F:DNA-binding transcription factor activity"/>
    <property type="evidence" value="ECO:0007669"/>
    <property type="project" value="InterPro"/>
</dbReference>
<evidence type="ECO:0000259" key="4">
    <source>
        <dbReference type="PROSITE" id="PS50949"/>
    </source>
</evidence>
<dbReference type="AlphaFoldDB" id="A0A4Q0VRY2"/>
<dbReference type="Pfam" id="PF00392">
    <property type="entry name" value="GntR"/>
    <property type="match status" value="1"/>
</dbReference>
<dbReference type="PROSITE" id="PS50949">
    <property type="entry name" value="HTH_GNTR"/>
    <property type="match status" value="1"/>
</dbReference>
<dbReference type="SUPFAM" id="SSF46785">
    <property type="entry name" value="Winged helix' DNA-binding domain"/>
    <property type="match status" value="1"/>
</dbReference>
<dbReference type="Gene3D" id="1.10.10.10">
    <property type="entry name" value="Winged helix-like DNA-binding domain superfamily/Winged helix DNA-binding domain"/>
    <property type="match status" value="1"/>
</dbReference>
<accession>A0A4Q0VRY2</accession>
<evidence type="ECO:0000256" key="2">
    <source>
        <dbReference type="ARBA" id="ARBA00023125"/>
    </source>
</evidence>
<dbReference type="PANTHER" id="PTHR38445:SF10">
    <property type="entry name" value="GNTR-FAMILY TRANSCRIPTIONAL REGULATOR"/>
    <property type="match status" value="1"/>
</dbReference>
<dbReference type="OrthoDB" id="162505at2"/>
<comment type="caution">
    <text evidence="5">The sequence shown here is derived from an EMBL/GenBank/DDBJ whole genome shotgun (WGS) entry which is preliminary data.</text>
</comment>
<dbReference type="CDD" id="cd07377">
    <property type="entry name" value="WHTH_GntR"/>
    <property type="match status" value="1"/>
</dbReference>
<keyword evidence="2" id="KW-0238">DNA-binding</keyword>
<evidence type="ECO:0000256" key="3">
    <source>
        <dbReference type="ARBA" id="ARBA00023163"/>
    </source>
</evidence>
<evidence type="ECO:0000256" key="1">
    <source>
        <dbReference type="ARBA" id="ARBA00023015"/>
    </source>
</evidence>
<keyword evidence="3" id="KW-0804">Transcription</keyword>
<dbReference type="Proteomes" id="UP000290649">
    <property type="component" value="Unassembled WGS sequence"/>
</dbReference>
<dbReference type="EMBL" id="QOUX01000046">
    <property type="protein sequence ID" value="RXI98687.1"/>
    <property type="molecule type" value="Genomic_DNA"/>
</dbReference>
<name>A0A4Q0VRY2_9BACI</name>
<organism evidence="5 6">
    <name type="scientific">Anaerobacillus alkaliphilus</name>
    <dbReference type="NCBI Taxonomy" id="1548597"/>
    <lineage>
        <taxon>Bacteria</taxon>
        <taxon>Bacillati</taxon>
        <taxon>Bacillota</taxon>
        <taxon>Bacilli</taxon>
        <taxon>Bacillales</taxon>
        <taxon>Bacillaceae</taxon>
        <taxon>Anaerobacillus</taxon>
    </lineage>
</organism>
<feature type="domain" description="HTH gntR-type" evidence="4">
    <location>
        <begin position="9"/>
        <end position="77"/>
    </location>
</feature>
<dbReference type="PANTHER" id="PTHR38445">
    <property type="entry name" value="HTH-TYPE TRANSCRIPTIONAL REPRESSOR YTRA"/>
    <property type="match status" value="1"/>
</dbReference>
<keyword evidence="1" id="KW-0805">Transcription regulation</keyword>
<sequence length="128" mass="14464">MNLNTDGAKPIYIQIAEWIETEILNGNIGIGEKVYSQYQLAEMFNINPATAAKGLTILADENIVFKKRGLGMFVTEPANAIIRSKRKELMLNHLVIDLVREAERLQVSQIELFEMIKVAMSKIEGEKQ</sequence>
<dbReference type="InterPro" id="IPR036388">
    <property type="entry name" value="WH-like_DNA-bd_sf"/>
</dbReference>
<dbReference type="RefSeq" id="WP_129080039.1">
    <property type="nucleotide sequence ID" value="NZ_QOUX01000046.1"/>
</dbReference>
<protein>
    <submittedName>
        <fullName evidence="5">GntR family transcriptional regulator</fullName>
    </submittedName>
</protein>
<evidence type="ECO:0000313" key="5">
    <source>
        <dbReference type="EMBL" id="RXI98687.1"/>
    </source>
</evidence>
<dbReference type="InterPro" id="IPR036390">
    <property type="entry name" value="WH_DNA-bd_sf"/>
</dbReference>
<proteinExistence type="predicted"/>
<evidence type="ECO:0000313" key="6">
    <source>
        <dbReference type="Proteomes" id="UP000290649"/>
    </source>
</evidence>
<dbReference type="GO" id="GO:0003677">
    <property type="term" value="F:DNA binding"/>
    <property type="evidence" value="ECO:0007669"/>
    <property type="project" value="UniProtKB-KW"/>
</dbReference>
<dbReference type="SMART" id="SM00345">
    <property type="entry name" value="HTH_GNTR"/>
    <property type="match status" value="1"/>
</dbReference>